<reference evidence="2" key="3">
    <citation type="submission" date="2009-08" db="EMBL/GenBank/DDBJ databases">
        <authorList>
            <consortium name="The Dictyostelium discoideum Sequencing Consortium"/>
            <person name="Eichinger L."/>
            <person name="Pachebat J.A."/>
            <person name="Gloeckner G."/>
            <person name="Rajandream M.-A."/>
            <person name="Sucgang R."/>
            <person name="Song J."/>
            <person name="Cox E.C."/>
            <person name="Tunggal B."/>
            <person name="Szafranski K."/>
            <person name="Konfortov B.A."/>
            <person name="Farbrother P."/>
            <person name="Bankier A.T."/>
            <person name="Lehmann R."/>
            <person name="Hamlin N."/>
            <person name="Xu Q."/>
            <person name="Davies R."/>
            <person name="Gaudet P."/>
            <person name="Fey P."/>
            <person name="Pilcher K."/>
            <person name="Chen G."/>
            <person name="Saunders D."/>
            <person name="Sodergren E."/>
            <person name="Davis P."/>
            <person name="Nie X."/>
            <person name="Kerhornou A."/>
            <person name="Hemphill L."/>
            <person name="Bason N."/>
            <person name="Berriman M."/>
            <person name="Desany B."/>
            <person name="Churcher C."/>
            <person name="Cooper J."/>
            <person name="van Driessche N."/>
            <person name="Cronin A."/>
            <person name="Goodhead I."/>
            <person name="Muzny D."/>
            <person name="Hall N."/>
            <person name="Harper D."/>
            <person name="Lindsay R."/>
            <person name="Hauser H."/>
            <person name="James K."/>
            <person name="Quiles M."/>
            <person name="Buchrieser C."/>
            <person name="Wardroper A."/>
            <person name="Thangavelu M."/>
            <person name="Johnson D."/>
            <person name="Knights A."/>
            <person name="Loulseged H."/>
            <person name="Mungall K."/>
            <person name="Price C."/>
            <person name="Ma J."/>
            <person name="Quail M."/>
            <person name="Hernandez J."/>
            <person name="Rabbinowitsch E."/>
            <person name="Steffen D."/>
            <person name="Sanders M."/>
            <person name="Weinstock G."/>
            <person name="Sharp S."/>
            <person name="Just E."/>
            <person name="Shaulsky G."/>
            <person name="Simmonds M."/>
            <person name="Tivey A."/>
            <person name="White B."/>
            <person name="Walker D."/>
            <person name="Woodward J."/>
            <person name="Winckler T."/>
            <person name="Schleicher M."/>
            <person name="Rosenthal A."/>
            <person name="Rivero F."/>
            <person name="Chisholm R.L."/>
            <person name="Gibbs R."/>
            <person name="Loomis W.F."/>
            <person name="Platzer M."/>
            <person name="Kay R.R."/>
            <person name="Williams J."/>
            <person name="Dear P.H."/>
            <person name="Noegel A.A."/>
            <person name="Barrell B."/>
            <person name="Kuspa A."/>
        </authorList>
    </citation>
    <scope>NUCLEOTIDE SEQUENCE</scope>
    <source>
        <strain evidence="2">AX4</strain>
    </source>
</reference>
<dbReference type="EMBL" id="AAFI02000009">
    <property type="protein sequence ID" value="EAL71162.1"/>
    <property type="molecule type" value="Genomic_DNA"/>
</dbReference>
<dbReference type="KEGG" id="ddi:DDB_G0273933"/>
<dbReference type="GO" id="GO:0006907">
    <property type="term" value="P:pinocytosis"/>
    <property type="evidence" value="ECO:0000318"/>
    <property type="project" value="GO_Central"/>
</dbReference>
<dbReference type="KEGG" id="ddi:DDB_G0273049"/>
<comment type="caution">
    <text evidence="2">The sequence shown here is derived from an EMBL/GenBank/DDBJ whole genome shotgun (WGS) entry which is preliminary data.</text>
</comment>
<evidence type="ECO:0000313" key="3">
    <source>
        <dbReference type="EMBL" id="EAL71162.1"/>
    </source>
</evidence>
<evidence type="ECO:0000313" key="2">
    <source>
        <dbReference type="EMBL" id="EAL70400.1"/>
    </source>
</evidence>
<dbReference type="PaxDb" id="44689-DDB0217107"/>
<keyword evidence="1" id="KW-0732">Signal</keyword>
<dbReference type="FunCoup" id="Q556N0">
    <property type="interactions" value="36"/>
</dbReference>
<dbReference type="RefSeq" id="XP_645089.1">
    <property type="nucleotide sequence ID" value="XM_639997.1"/>
</dbReference>
<dbReference type="Proteomes" id="UP000002195">
    <property type="component" value="Unassembled WGS sequence"/>
</dbReference>
<dbReference type="GeneID" id="8618763"/>
<feature type="chain" id="PRO_5011424100" evidence="1">
    <location>
        <begin position="23"/>
        <end position="345"/>
    </location>
</feature>
<dbReference type="VEuPathDB" id="AmoebaDB:DDB_G0273933"/>
<sequence>MKYINLIFILICFYINYQSIGADRNEFPINEILAAKSILKSLYNFEAKTLEEICFYGCFVCSPIYEPKTYGITTIRINSTRLSFVSYDFSIFRYLSELIIEENIQIQTVFYEKTLPLLKNLELLEVSKQEQPFPDNFSPPEKLKTVQFNSISVPLSSIWFEGVINRIIVKKTLPGFKYPKLTKINTYINTLSLSLNHIDTNVPSMDLFPNLELINFQIHNEMSQKGYKNFSIDSINQDWYKRVNAMEIQFINSGKEATIQKFTLQQSLISRFKLDYLLIDGIGFTVDPSIGYLNFSKMTDKGFVLHIVGDCDLIKKCKISNCVVMPNVAGKKYQNEIIGPCITGR</sequence>
<dbReference type="SMR" id="Q556N0"/>
<dbReference type="GO" id="GO:0045335">
    <property type="term" value="C:phagocytic vesicle"/>
    <property type="evidence" value="ECO:0000318"/>
    <property type="project" value="GO_Central"/>
</dbReference>
<dbReference type="dictyBase" id="DDB_G0273049"/>
<name>Q556N0_DICDI</name>
<reference evidence="2 4" key="2">
    <citation type="journal article" date="2005" name="Nature">
        <title>The genome of the social amoeba Dictyostelium discoideum.</title>
        <authorList>
            <consortium name="The Dictyostelium discoideum Sequencing Consortium"/>
            <person name="Eichinger L."/>
            <person name="Pachebat J.A."/>
            <person name="Glockner G."/>
            <person name="Rajandream M.A."/>
            <person name="Sucgang R."/>
            <person name="Berriman M."/>
            <person name="Song J."/>
            <person name="Olsen R."/>
            <person name="Szafranski K."/>
            <person name="Xu Q."/>
            <person name="Tunggal B."/>
            <person name="Kummerfeld S."/>
            <person name="Madera M."/>
            <person name="Konfortov B.A."/>
            <person name="Rivero F."/>
            <person name="Bankier A.T."/>
            <person name="Lehmann R."/>
            <person name="Hamlin N."/>
            <person name="Davies R."/>
            <person name="Gaudet P."/>
            <person name="Fey P."/>
            <person name="Pilcher K."/>
            <person name="Chen G."/>
            <person name="Saunders D."/>
            <person name="Sodergren E."/>
            <person name="Davis P."/>
            <person name="Kerhornou A."/>
            <person name="Nie X."/>
            <person name="Hall N."/>
            <person name="Anjard C."/>
            <person name="Hemphill L."/>
            <person name="Bason N."/>
            <person name="Farbrother P."/>
            <person name="Desany B."/>
            <person name="Just E."/>
            <person name="Morio T."/>
            <person name="Rost R."/>
            <person name="Churcher C."/>
            <person name="Cooper J."/>
            <person name="Haydock S."/>
            <person name="van Driessche N."/>
            <person name="Cronin A."/>
            <person name="Goodhead I."/>
            <person name="Muzny D."/>
            <person name="Mourier T."/>
            <person name="Pain A."/>
            <person name="Lu M."/>
            <person name="Harper D."/>
            <person name="Lindsay R."/>
            <person name="Hauser H."/>
            <person name="James K."/>
            <person name="Quiles M."/>
            <person name="Madan Babu M."/>
            <person name="Saito T."/>
            <person name="Buchrieser C."/>
            <person name="Wardroper A."/>
            <person name="Felder M."/>
            <person name="Thangavelu M."/>
            <person name="Johnson D."/>
            <person name="Knights A."/>
            <person name="Loulseged H."/>
            <person name="Mungall K."/>
            <person name="Oliver K."/>
            <person name="Price C."/>
            <person name="Quail M.A."/>
            <person name="Urushihara H."/>
            <person name="Hernandez J."/>
            <person name="Rabbinowitsch E."/>
            <person name="Steffen D."/>
            <person name="Sanders M."/>
            <person name="Ma J."/>
            <person name="Kohara Y."/>
            <person name="Sharp S."/>
            <person name="Simmonds M."/>
            <person name="Spiegler S."/>
            <person name="Tivey A."/>
            <person name="Sugano S."/>
            <person name="White B."/>
            <person name="Walker D."/>
            <person name="Woodward J."/>
            <person name="Winckler T."/>
            <person name="Tanaka Y."/>
            <person name="Shaulsky G."/>
            <person name="Schleicher M."/>
            <person name="Weinstock G."/>
            <person name="Rosenthal A."/>
            <person name="Cox E.C."/>
            <person name="Chisholm R.L."/>
            <person name="Gibbs R."/>
            <person name="Loomis W.F."/>
            <person name="Platzer M."/>
            <person name="Kay R.R."/>
            <person name="Williams J."/>
            <person name="Dear P.H."/>
            <person name="Noegel A.A."/>
            <person name="Barrell B."/>
            <person name="Kuspa A."/>
        </authorList>
    </citation>
    <scope>NUCLEOTIDE SEQUENCE [LARGE SCALE GENOMIC DNA]</scope>
    <source>
        <strain evidence="2 4">AX4</strain>
    </source>
</reference>
<dbReference type="dictyBase" id="DDB_G0273933"/>
<dbReference type="RefSeq" id="XP_644325.1">
    <property type="nucleotide sequence ID" value="XM_639233.1"/>
</dbReference>
<dbReference type="GO" id="GO:0005886">
    <property type="term" value="C:plasma membrane"/>
    <property type="evidence" value="ECO:0000318"/>
    <property type="project" value="GO_Central"/>
</dbReference>
<protein>
    <submittedName>
        <fullName evidence="2">Uncharacterized protein</fullName>
    </submittedName>
</protein>
<dbReference type="InterPro" id="IPR053133">
    <property type="entry name" value="Sexual_fusion_gp"/>
</dbReference>
<evidence type="ECO:0000256" key="1">
    <source>
        <dbReference type="SAM" id="SignalP"/>
    </source>
</evidence>
<dbReference type="HOGENOM" id="CLU_805173_0_0_1"/>
<feature type="signal peptide" evidence="1">
    <location>
        <begin position="1"/>
        <end position="22"/>
    </location>
</feature>
<reference evidence="2 4" key="1">
    <citation type="journal article" date="2002" name="Nature">
        <title>Sequence and analysis of chromosome 2 of Dictyostelium discoideum.</title>
        <authorList>
            <consortium name="Dictyostelium Genome Sequencing Consortium"/>
            <person name="Glockner G."/>
            <person name="Eichinger L."/>
            <person name="Szafranski K."/>
            <person name="Pachebat J.A."/>
            <person name="Bankier A.T."/>
            <person name="Dear P.H."/>
            <person name="Lehmann R."/>
            <person name="Baumgart C."/>
            <person name="Parra G."/>
            <person name="Abril J.F."/>
            <person name="Guigo R."/>
            <person name="Kumpf K."/>
            <person name="Tunggal B."/>
            <person name="Cox E."/>
            <person name="Quail M.A."/>
            <person name="Platzer M."/>
            <person name="Rosenthal A."/>
            <person name="Noegel A.A."/>
        </authorList>
    </citation>
    <scope>NUCLEOTIDE SEQUENCE [LARGE SCALE GENOMIC DNA]</scope>
    <source>
        <strain evidence="2 4">AX4</strain>
    </source>
</reference>
<dbReference type="AlphaFoldDB" id="Q556N0"/>
<gene>
    <name evidence="3" type="ORF">DDB_G0273049</name>
    <name evidence="2" type="ORF">DDB_G0273933</name>
</gene>
<dbReference type="PANTHER" id="PTHR31093">
    <property type="entry name" value="CELL SURFACE GLYCOPROTEIN GP138-RELATED-RELATED"/>
    <property type="match status" value="1"/>
</dbReference>
<accession>Q556N0</accession>
<dbReference type="GeneID" id="8619213"/>
<evidence type="ECO:0000313" key="4">
    <source>
        <dbReference type="Proteomes" id="UP000002195"/>
    </source>
</evidence>
<dbReference type="EMBL" id="AAFI02000011">
    <property type="protein sequence ID" value="EAL70400.1"/>
    <property type="molecule type" value="Genomic_DNA"/>
</dbReference>
<keyword evidence="4" id="KW-1185">Reference proteome</keyword>
<organism evidence="2 4">
    <name type="scientific">Dictyostelium discoideum</name>
    <name type="common">Social amoeba</name>
    <dbReference type="NCBI Taxonomy" id="44689"/>
    <lineage>
        <taxon>Eukaryota</taxon>
        <taxon>Amoebozoa</taxon>
        <taxon>Evosea</taxon>
        <taxon>Eumycetozoa</taxon>
        <taxon>Dictyostelia</taxon>
        <taxon>Dictyosteliales</taxon>
        <taxon>Dictyosteliaceae</taxon>
        <taxon>Dictyostelium</taxon>
    </lineage>
</organism>
<dbReference type="SUPFAM" id="SSF52058">
    <property type="entry name" value="L domain-like"/>
    <property type="match status" value="1"/>
</dbReference>
<proteinExistence type="predicted"/>
<dbReference type="PANTHER" id="PTHR31093:SF4">
    <property type="entry name" value="CELL SURFACE GLYCOPROTEIN-RELATED"/>
    <property type="match status" value="1"/>
</dbReference>